<evidence type="ECO:0000313" key="4">
    <source>
        <dbReference type="Proteomes" id="UP001187415"/>
    </source>
</evidence>
<dbReference type="GO" id="GO:0042138">
    <property type="term" value="P:meiotic DNA double-strand break formation"/>
    <property type="evidence" value="ECO:0007669"/>
    <property type="project" value="InterPro"/>
</dbReference>
<dbReference type="EMBL" id="JAUPFM010000003">
    <property type="protein sequence ID" value="KAK2855851.1"/>
    <property type="molecule type" value="Genomic_DNA"/>
</dbReference>
<dbReference type="PANTHER" id="PTHR28575">
    <property type="entry name" value="MEIOSIS-SPECIFIC PROTEIN MEI4"/>
    <property type="match status" value="1"/>
</dbReference>
<evidence type="ECO:0000256" key="2">
    <source>
        <dbReference type="ARBA" id="ARBA00093453"/>
    </source>
</evidence>
<dbReference type="Proteomes" id="UP001187415">
    <property type="component" value="Unassembled WGS sequence"/>
</dbReference>
<sequence length="402" mass="44386">MEPQPGRLNGASQANWIFMKAKVALAVAIIKSRPQGMSGREYAEALACKLKSQDESWKKKAQDLQQEVLRLRQEVLITRVMSSPKSSAQTAGQSCKLDDVSPELFGSESAVRSSAHPLDCDSETRDLMLQDPPSAVTSPLPPAPSCVYAGPQGTAELPHVHFLQSLCALNRVQGNSRGLEALWFSPDGETGSLLMDSVCQLLDSVVNACRDPPPLGPRDLVLQACQVAAQAMDLFSAQRLPSVGFMRRVEESLRELTAMLLHSNQLSRLQAAEKLMQYLITLGSSTVSKSFLIGHLLSQLSDVADQLWQAFQGQDRSALDRFPVDQYHNSCYLFWILEELLQKSKVLWRAEVGSEQVGILTHLEQRVFLLSEEFPLFSICMWRIGSLLTSSDTEIRSGAGRV</sequence>
<name>A0AA88T2B7_CHASR</name>
<reference evidence="3" key="1">
    <citation type="submission" date="2023-07" db="EMBL/GenBank/DDBJ databases">
        <title>Chromosome-level Genome Assembly of Striped Snakehead (Channa striata).</title>
        <authorList>
            <person name="Liu H."/>
        </authorList>
    </citation>
    <scope>NUCLEOTIDE SEQUENCE</scope>
    <source>
        <strain evidence="3">Gz</strain>
        <tissue evidence="3">Muscle</tissue>
    </source>
</reference>
<gene>
    <name evidence="3" type="ORF">Q5P01_004586</name>
</gene>
<dbReference type="GO" id="GO:0000800">
    <property type="term" value="C:lateral element"/>
    <property type="evidence" value="ECO:0007669"/>
    <property type="project" value="TreeGrafter"/>
</dbReference>
<dbReference type="Pfam" id="PF13971">
    <property type="entry name" value="Mei4"/>
    <property type="match status" value="1"/>
</dbReference>
<evidence type="ECO:0008006" key="5">
    <source>
        <dbReference type="Google" id="ProtNLM"/>
    </source>
</evidence>
<dbReference type="PANTHER" id="PTHR28575:SF1">
    <property type="entry name" value="MEIOSIS-SPECIFIC PROTEIN MEI4"/>
    <property type="match status" value="1"/>
</dbReference>
<comment type="similarity">
    <text evidence="2">Belongs to the MEI4L family.</text>
</comment>
<keyword evidence="1" id="KW-0469">Meiosis</keyword>
<organism evidence="3 4">
    <name type="scientific">Channa striata</name>
    <name type="common">Snakehead murrel</name>
    <name type="synonym">Ophicephalus striatus</name>
    <dbReference type="NCBI Taxonomy" id="64152"/>
    <lineage>
        <taxon>Eukaryota</taxon>
        <taxon>Metazoa</taxon>
        <taxon>Chordata</taxon>
        <taxon>Craniata</taxon>
        <taxon>Vertebrata</taxon>
        <taxon>Euteleostomi</taxon>
        <taxon>Actinopterygii</taxon>
        <taxon>Neopterygii</taxon>
        <taxon>Teleostei</taxon>
        <taxon>Neoteleostei</taxon>
        <taxon>Acanthomorphata</taxon>
        <taxon>Anabantaria</taxon>
        <taxon>Anabantiformes</taxon>
        <taxon>Channoidei</taxon>
        <taxon>Channidae</taxon>
        <taxon>Channa</taxon>
    </lineage>
</organism>
<accession>A0AA88T2B7</accession>
<comment type="caution">
    <text evidence="3">The sequence shown here is derived from an EMBL/GenBank/DDBJ whole genome shotgun (WGS) entry which is preliminary data.</text>
</comment>
<dbReference type="GO" id="GO:0006310">
    <property type="term" value="P:DNA recombination"/>
    <property type="evidence" value="ECO:0007669"/>
    <property type="project" value="InterPro"/>
</dbReference>
<evidence type="ECO:0000313" key="3">
    <source>
        <dbReference type="EMBL" id="KAK2855851.1"/>
    </source>
</evidence>
<dbReference type="InterPro" id="IPR025888">
    <property type="entry name" value="MEI4"/>
</dbReference>
<dbReference type="GO" id="GO:0007283">
    <property type="term" value="P:spermatogenesis"/>
    <property type="evidence" value="ECO:0007669"/>
    <property type="project" value="TreeGrafter"/>
</dbReference>
<dbReference type="GO" id="GO:0007129">
    <property type="term" value="P:homologous chromosome pairing at meiosis"/>
    <property type="evidence" value="ECO:0007669"/>
    <property type="project" value="TreeGrafter"/>
</dbReference>
<dbReference type="GO" id="GO:0048477">
    <property type="term" value="P:oogenesis"/>
    <property type="evidence" value="ECO:0007669"/>
    <property type="project" value="TreeGrafter"/>
</dbReference>
<dbReference type="AlphaFoldDB" id="A0AA88T2B7"/>
<protein>
    <recommendedName>
        <fullName evidence="5">Meiosis-specific protein MEI4</fullName>
    </recommendedName>
</protein>
<proteinExistence type="inferred from homology"/>
<evidence type="ECO:0000256" key="1">
    <source>
        <dbReference type="ARBA" id="ARBA00023254"/>
    </source>
</evidence>
<keyword evidence="4" id="KW-1185">Reference proteome</keyword>